<keyword evidence="2" id="KW-1185">Reference proteome</keyword>
<dbReference type="Proteomes" id="UP000789525">
    <property type="component" value="Unassembled WGS sequence"/>
</dbReference>
<proteinExistence type="predicted"/>
<reference evidence="1" key="1">
    <citation type="submission" date="2021-06" db="EMBL/GenBank/DDBJ databases">
        <authorList>
            <person name="Kallberg Y."/>
            <person name="Tangrot J."/>
            <person name="Rosling A."/>
        </authorList>
    </citation>
    <scope>NUCLEOTIDE SEQUENCE</scope>
    <source>
        <strain evidence="1">CL356</strain>
    </source>
</reference>
<organism evidence="1 2">
    <name type="scientific">Acaulospora colombiana</name>
    <dbReference type="NCBI Taxonomy" id="27376"/>
    <lineage>
        <taxon>Eukaryota</taxon>
        <taxon>Fungi</taxon>
        <taxon>Fungi incertae sedis</taxon>
        <taxon>Mucoromycota</taxon>
        <taxon>Glomeromycotina</taxon>
        <taxon>Glomeromycetes</taxon>
        <taxon>Diversisporales</taxon>
        <taxon>Acaulosporaceae</taxon>
        <taxon>Acaulospora</taxon>
    </lineage>
</organism>
<feature type="non-terminal residue" evidence="1">
    <location>
        <position position="1"/>
    </location>
</feature>
<accession>A0ACA9P324</accession>
<name>A0ACA9P324_9GLOM</name>
<comment type="caution">
    <text evidence="1">The sequence shown here is derived from an EMBL/GenBank/DDBJ whole genome shotgun (WGS) entry which is preliminary data.</text>
</comment>
<protein>
    <submittedName>
        <fullName evidence="1">636_t:CDS:1</fullName>
    </submittedName>
</protein>
<dbReference type="EMBL" id="CAJVPT010027659">
    <property type="protein sequence ID" value="CAG8684484.1"/>
    <property type="molecule type" value="Genomic_DNA"/>
</dbReference>
<gene>
    <name evidence="1" type="ORF">ACOLOM_LOCUS9488</name>
</gene>
<evidence type="ECO:0000313" key="2">
    <source>
        <dbReference type="Proteomes" id="UP000789525"/>
    </source>
</evidence>
<evidence type="ECO:0000313" key="1">
    <source>
        <dbReference type="EMBL" id="CAG8684484.1"/>
    </source>
</evidence>
<feature type="non-terminal residue" evidence="1">
    <location>
        <position position="778"/>
    </location>
</feature>
<sequence length="778" mass="86044">ARVAEFEKKLVSLETQIELKQASIRDEENRAATLKANREELKASLEDKIKEVEQLSATYAQIKTQHEAFQQRFNSKQELLQTLQTGLADSANTSGGGYLGQLAEAKARVVQAQTEEEQAHRQGSIVEKELKEAQEKWKKVEKEAGDGSRALEKKKQELEKLKRNLAAMGWSDEKESSFVSALKNARDEKRDSLKQRLSNLDFSYTDPVPNFDRRKVKGLVANLISIGPDNYPKSTALEIAAGGRLYNVVVEDERVGSQLLDGGGLKKRVTLIPLNKIKAFTASAQKLSTATKVGNGKARLALELVGYEQEVSNAMAYVFGDVLICDNSETAKAVTFHPQIQLKSVTINGDVYDPSGTISGGSAPSSSGLLIKVQELKEVERSLAKAMSLYQSLQQEEQSNLATKNAWNTTKREVDIKTHEIVLLEQQISGGSAAMIENSIKDLDQRLKGLREAAVAAKGRQKEAEAECKKLEKDMNEFKTNKDGKLKQLKKNELHALSIQLKEHQRASQTGQMELGSSLPFTGASKSSVAEAREAVASHQAELAELTKMLDNTKKHYEEASSKLQAELAALTRFDEEVKGLDAAIARIKEEITDAEVTVKKAEHDIQTTQKEKASSQAHVAALEKAHPWIQEEKKHFGKPGTLYDYTGVDIPQLKEKAKELEELQKGMKKKINPKVMAMIDTVEKKEADLKKNLQIVLGDKTKIEGTIEQLDVLKLEALETTWTKVSKDFGEIFGDLLPGNNAKLQYVERGNISAGLEVKVQLGSIWKQSLTELSGGQ</sequence>